<dbReference type="AlphaFoldDB" id="A0AB38CB92"/>
<evidence type="ECO:0000313" key="5">
    <source>
        <dbReference type="Proteomes" id="UP000182489"/>
    </source>
</evidence>
<dbReference type="Proteomes" id="UP000182489">
    <property type="component" value="Unassembled WGS sequence"/>
</dbReference>
<evidence type="ECO:0000313" key="4">
    <source>
        <dbReference type="EMBL" id="SFX91982.1"/>
    </source>
</evidence>
<dbReference type="EMBL" id="FPKH01000004">
    <property type="protein sequence ID" value="SFX91982.1"/>
    <property type="molecule type" value="Genomic_DNA"/>
</dbReference>
<dbReference type="Pfam" id="PF00072">
    <property type="entry name" value="Response_reg"/>
    <property type="match status" value="1"/>
</dbReference>
<evidence type="ECO:0000256" key="1">
    <source>
        <dbReference type="ARBA" id="ARBA00022553"/>
    </source>
</evidence>
<organism evidence="4 5">
    <name type="scientific">Janthinobacterium lividum</name>
    <dbReference type="NCBI Taxonomy" id="29581"/>
    <lineage>
        <taxon>Bacteria</taxon>
        <taxon>Pseudomonadati</taxon>
        <taxon>Pseudomonadota</taxon>
        <taxon>Betaproteobacteria</taxon>
        <taxon>Burkholderiales</taxon>
        <taxon>Oxalobacteraceae</taxon>
        <taxon>Janthinobacterium</taxon>
    </lineage>
</organism>
<evidence type="ECO:0000259" key="3">
    <source>
        <dbReference type="PROSITE" id="PS50110"/>
    </source>
</evidence>
<evidence type="ECO:0000256" key="2">
    <source>
        <dbReference type="PROSITE-ProRule" id="PRU00169"/>
    </source>
</evidence>
<dbReference type="InterPro" id="IPR050595">
    <property type="entry name" value="Bact_response_regulator"/>
</dbReference>
<dbReference type="PANTHER" id="PTHR44591">
    <property type="entry name" value="STRESS RESPONSE REGULATOR PROTEIN 1"/>
    <property type="match status" value="1"/>
</dbReference>
<dbReference type="PROSITE" id="PS50110">
    <property type="entry name" value="RESPONSE_REGULATORY"/>
    <property type="match status" value="1"/>
</dbReference>
<name>A0AB38CB92_9BURK</name>
<dbReference type="SMART" id="SM00448">
    <property type="entry name" value="REC"/>
    <property type="match status" value="1"/>
</dbReference>
<dbReference type="SUPFAM" id="SSF52172">
    <property type="entry name" value="CheY-like"/>
    <property type="match status" value="1"/>
</dbReference>
<feature type="domain" description="Response regulatory" evidence="3">
    <location>
        <begin position="48"/>
        <end position="168"/>
    </location>
</feature>
<dbReference type="GO" id="GO:0000160">
    <property type="term" value="P:phosphorelay signal transduction system"/>
    <property type="evidence" value="ECO:0007669"/>
    <property type="project" value="InterPro"/>
</dbReference>
<dbReference type="InterPro" id="IPR011006">
    <property type="entry name" value="CheY-like_superfamily"/>
</dbReference>
<dbReference type="Gene3D" id="3.40.50.2300">
    <property type="match status" value="1"/>
</dbReference>
<gene>
    <name evidence="4" type="ORF">SAMN03097694_3742</name>
</gene>
<accession>A0AB38CB92</accession>
<sequence>MTISYRQITLWQGIGIDSDAYQQKDMTMNTVSNQASQEHNEAGLAPLRVLLLDDDVFMLDVLSDMLEQMGPFDIRCESHSEQALSTLKQHQPDLLICDLSMPDIDGIEFLRMAAENGFRGGVVLLSGLHSAVRLAAERLAMANGLHILGTFRKPMESAELQLMVNLQLQHTARQANAQA</sequence>
<dbReference type="InterPro" id="IPR001789">
    <property type="entry name" value="Sig_transdc_resp-reg_receiver"/>
</dbReference>
<protein>
    <submittedName>
        <fullName evidence="4">Response regulator receiver domain-containing protein</fullName>
    </submittedName>
</protein>
<feature type="modified residue" description="4-aspartylphosphate" evidence="2">
    <location>
        <position position="98"/>
    </location>
</feature>
<reference evidence="4 5" key="1">
    <citation type="submission" date="2016-11" db="EMBL/GenBank/DDBJ databases">
        <authorList>
            <person name="Varghese N."/>
            <person name="Submissions S."/>
        </authorList>
    </citation>
    <scope>NUCLEOTIDE SEQUENCE [LARGE SCALE GENOMIC DNA]</scope>
    <source>
        <strain evidence="4 5">NFR18</strain>
    </source>
</reference>
<dbReference type="PANTHER" id="PTHR44591:SF23">
    <property type="entry name" value="CHEY SUBFAMILY"/>
    <property type="match status" value="1"/>
</dbReference>
<comment type="caution">
    <text evidence="4">The sequence shown here is derived from an EMBL/GenBank/DDBJ whole genome shotgun (WGS) entry which is preliminary data.</text>
</comment>
<keyword evidence="1 2" id="KW-0597">Phosphoprotein</keyword>
<proteinExistence type="predicted"/>